<sequence length="272" mass="28757">MRRSFAWVAVGALVLTGCAQPREQSSVDVTPPPEVEIPAQTVYHQAMNSVLDEEAIISTGVPAIETLKSAAAELAQFSPEPTECAGTVDSEYYTTNDVAVGFLSRSGENTHSAQTVVAAGFDSAEDATSYFNARTSAWNNCPSVDLTIDDTNVLTLHYSAAAFADAEELDIPDSLTEADQDMVLNSTGELSGAFESEDVPVPDPGALPDYVISPDEVPEPEADVDNIAVTSSTVIARFDNEVFLITVEPGSDAADAAQTLTEITDAVREETS</sequence>
<name>A0ABP5G2T6_9MICC</name>
<dbReference type="Proteomes" id="UP001501461">
    <property type="component" value="Unassembled WGS sequence"/>
</dbReference>
<keyword evidence="2" id="KW-1185">Reference proteome</keyword>
<accession>A0ABP5G2T6</accession>
<evidence type="ECO:0000313" key="1">
    <source>
        <dbReference type="EMBL" id="GAA2037073.1"/>
    </source>
</evidence>
<dbReference type="InterPro" id="IPR038232">
    <property type="entry name" value="PknH-like_Extracell_sf"/>
</dbReference>
<evidence type="ECO:0008006" key="3">
    <source>
        <dbReference type="Google" id="ProtNLM"/>
    </source>
</evidence>
<protein>
    <recommendedName>
        <fullName evidence="3">PknH-like extracellular domain-containing protein</fullName>
    </recommendedName>
</protein>
<reference evidence="2" key="1">
    <citation type="journal article" date="2019" name="Int. J. Syst. Evol. Microbiol.">
        <title>The Global Catalogue of Microorganisms (GCM) 10K type strain sequencing project: providing services to taxonomists for standard genome sequencing and annotation.</title>
        <authorList>
            <consortium name="The Broad Institute Genomics Platform"/>
            <consortium name="The Broad Institute Genome Sequencing Center for Infectious Disease"/>
            <person name="Wu L."/>
            <person name="Ma J."/>
        </authorList>
    </citation>
    <scope>NUCLEOTIDE SEQUENCE [LARGE SCALE GENOMIC DNA]</scope>
    <source>
        <strain evidence="2">JCM 13595</strain>
    </source>
</reference>
<gene>
    <name evidence="1" type="ORF">GCM10009720_17090</name>
</gene>
<dbReference type="Gene3D" id="3.40.1000.70">
    <property type="entry name" value="PknH-like extracellular domain"/>
    <property type="match status" value="1"/>
</dbReference>
<proteinExistence type="predicted"/>
<comment type="caution">
    <text evidence="1">The sequence shown here is derived from an EMBL/GenBank/DDBJ whole genome shotgun (WGS) entry which is preliminary data.</text>
</comment>
<evidence type="ECO:0000313" key="2">
    <source>
        <dbReference type="Proteomes" id="UP001501461"/>
    </source>
</evidence>
<organism evidence="1 2">
    <name type="scientific">Yaniella flava</name>
    <dbReference type="NCBI Taxonomy" id="287930"/>
    <lineage>
        <taxon>Bacteria</taxon>
        <taxon>Bacillati</taxon>
        <taxon>Actinomycetota</taxon>
        <taxon>Actinomycetes</taxon>
        <taxon>Micrococcales</taxon>
        <taxon>Micrococcaceae</taxon>
        <taxon>Yaniella</taxon>
    </lineage>
</organism>
<dbReference type="RefSeq" id="WP_343957579.1">
    <property type="nucleotide sequence ID" value="NZ_BAAAMN010000029.1"/>
</dbReference>
<dbReference type="PROSITE" id="PS51257">
    <property type="entry name" value="PROKAR_LIPOPROTEIN"/>
    <property type="match status" value="1"/>
</dbReference>
<dbReference type="EMBL" id="BAAAMN010000029">
    <property type="protein sequence ID" value="GAA2037073.1"/>
    <property type="molecule type" value="Genomic_DNA"/>
</dbReference>